<keyword evidence="6" id="KW-1185">Reference proteome</keyword>
<keyword evidence="2" id="KW-0677">Repeat</keyword>
<dbReference type="PROSITE" id="PS50294">
    <property type="entry name" value="WD_REPEATS_REGION"/>
    <property type="match status" value="1"/>
</dbReference>
<evidence type="ECO:0000313" key="5">
    <source>
        <dbReference type="EMBL" id="EAX99854.1"/>
    </source>
</evidence>
<evidence type="ECO:0000256" key="1">
    <source>
        <dbReference type="ARBA" id="ARBA00022574"/>
    </source>
</evidence>
<keyword evidence="4" id="KW-0175">Coiled coil</keyword>
<dbReference type="SUPFAM" id="SSF50978">
    <property type="entry name" value="WD40 repeat-like"/>
    <property type="match status" value="1"/>
</dbReference>
<dbReference type="VEuPathDB" id="TrichDB:TVAG_424910"/>
<gene>
    <name evidence="5" type="ORF">TVAG_424910</name>
</gene>
<dbReference type="VEuPathDB" id="TrichDB:TVAGG3_0185450"/>
<name>A2F5E1_TRIV3</name>
<reference evidence="5" key="1">
    <citation type="submission" date="2006-10" db="EMBL/GenBank/DDBJ databases">
        <authorList>
            <person name="Amadeo P."/>
            <person name="Zhao Q."/>
            <person name="Wortman J."/>
            <person name="Fraser-Liggett C."/>
            <person name="Carlton J."/>
        </authorList>
    </citation>
    <scope>NUCLEOTIDE SEQUENCE</scope>
    <source>
        <strain evidence="5">G3</strain>
    </source>
</reference>
<dbReference type="KEGG" id="tva:4757675"/>
<organism evidence="5 6">
    <name type="scientific">Trichomonas vaginalis (strain ATCC PRA-98 / G3)</name>
    <dbReference type="NCBI Taxonomy" id="412133"/>
    <lineage>
        <taxon>Eukaryota</taxon>
        <taxon>Metamonada</taxon>
        <taxon>Parabasalia</taxon>
        <taxon>Trichomonadida</taxon>
        <taxon>Trichomonadidae</taxon>
        <taxon>Trichomonas</taxon>
    </lineage>
</organism>
<dbReference type="InParanoid" id="A2F5E1"/>
<dbReference type="InterPro" id="IPR001680">
    <property type="entry name" value="WD40_rpt"/>
</dbReference>
<evidence type="ECO:0000256" key="3">
    <source>
        <dbReference type="PROSITE-ProRule" id="PRU00221"/>
    </source>
</evidence>
<dbReference type="PROSITE" id="PS50082">
    <property type="entry name" value="WD_REPEATS_2"/>
    <property type="match status" value="1"/>
</dbReference>
<dbReference type="InterPro" id="IPR050505">
    <property type="entry name" value="WDR55/POC1"/>
</dbReference>
<dbReference type="Gene3D" id="2.130.10.10">
    <property type="entry name" value="YVTN repeat-like/Quinoprotein amine dehydrogenase"/>
    <property type="match status" value="1"/>
</dbReference>
<reference evidence="5" key="2">
    <citation type="journal article" date="2007" name="Science">
        <title>Draft genome sequence of the sexually transmitted pathogen Trichomonas vaginalis.</title>
        <authorList>
            <person name="Carlton J.M."/>
            <person name="Hirt R.P."/>
            <person name="Silva J.C."/>
            <person name="Delcher A.L."/>
            <person name="Schatz M."/>
            <person name="Zhao Q."/>
            <person name="Wortman J.R."/>
            <person name="Bidwell S.L."/>
            <person name="Alsmark U.C.M."/>
            <person name="Besteiro S."/>
            <person name="Sicheritz-Ponten T."/>
            <person name="Noel C.J."/>
            <person name="Dacks J.B."/>
            <person name="Foster P.G."/>
            <person name="Simillion C."/>
            <person name="Van de Peer Y."/>
            <person name="Miranda-Saavedra D."/>
            <person name="Barton G.J."/>
            <person name="Westrop G.D."/>
            <person name="Mueller S."/>
            <person name="Dessi D."/>
            <person name="Fiori P.L."/>
            <person name="Ren Q."/>
            <person name="Paulsen I."/>
            <person name="Zhang H."/>
            <person name="Bastida-Corcuera F.D."/>
            <person name="Simoes-Barbosa A."/>
            <person name="Brown M.T."/>
            <person name="Hayes R.D."/>
            <person name="Mukherjee M."/>
            <person name="Okumura C.Y."/>
            <person name="Schneider R."/>
            <person name="Smith A.J."/>
            <person name="Vanacova S."/>
            <person name="Villalvazo M."/>
            <person name="Haas B.J."/>
            <person name="Pertea M."/>
            <person name="Feldblyum T.V."/>
            <person name="Utterback T.R."/>
            <person name="Shu C.L."/>
            <person name="Osoegawa K."/>
            <person name="de Jong P.J."/>
            <person name="Hrdy I."/>
            <person name="Horvathova L."/>
            <person name="Zubacova Z."/>
            <person name="Dolezal P."/>
            <person name="Malik S.B."/>
            <person name="Logsdon J.M. Jr."/>
            <person name="Henze K."/>
            <person name="Gupta A."/>
            <person name="Wang C.C."/>
            <person name="Dunne R.L."/>
            <person name="Upcroft J.A."/>
            <person name="Upcroft P."/>
            <person name="White O."/>
            <person name="Salzberg S.L."/>
            <person name="Tang P."/>
            <person name="Chiu C.-H."/>
            <person name="Lee Y.-S."/>
            <person name="Embley T.M."/>
            <person name="Coombs G.H."/>
            <person name="Mottram J.C."/>
            <person name="Tachezy J."/>
            <person name="Fraser-Liggett C.M."/>
            <person name="Johnson P.J."/>
        </authorList>
    </citation>
    <scope>NUCLEOTIDE SEQUENCE [LARGE SCALE GENOMIC DNA]</scope>
    <source>
        <strain evidence="5">G3</strain>
    </source>
</reference>
<proteinExistence type="predicted"/>
<evidence type="ECO:0000256" key="4">
    <source>
        <dbReference type="SAM" id="Coils"/>
    </source>
</evidence>
<dbReference type="RefSeq" id="XP_001312784.1">
    <property type="nucleotide sequence ID" value="XM_001312783.1"/>
</dbReference>
<evidence type="ECO:0000256" key="2">
    <source>
        <dbReference type="ARBA" id="ARBA00022737"/>
    </source>
</evidence>
<protein>
    <submittedName>
        <fullName evidence="5">Uncharacterized protein</fullName>
    </submittedName>
</protein>
<dbReference type="AlphaFoldDB" id="A2F5E1"/>
<evidence type="ECO:0000313" key="6">
    <source>
        <dbReference type="Proteomes" id="UP000001542"/>
    </source>
</evidence>
<dbReference type="InterPro" id="IPR015943">
    <property type="entry name" value="WD40/YVTN_repeat-like_dom_sf"/>
</dbReference>
<dbReference type="InterPro" id="IPR036322">
    <property type="entry name" value="WD40_repeat_dom_sf"/>
</dbReference>
<accession>A2F5E1</accession>
<feature type="repeat" description="WD" evidence="3">
    <location>
        <begin position="372"/>
        <end position="409"/>
    </location>
</feature>
<dbReference type="PANTHER" id="PTHR44019:SF8">
    <property type="entry name" value="POC1 CENTRIOLAR PROTEIN HOMOLOG"/>
    <property type="match status" value="1"/>
</dbReference>
<dbReference type="STRING" id="5722.A2F5E1"/>
<keyword evidence="1 3" id="KW-0853">WD repeat</keyword>
<dbReference type="PANTHER" id="PTHR44019">
    <property type="entry name" value="WD REPEAT-CONTAINING PROTEIN 55"/>
    <property type="match status" value="1"/>
</dbReference>
<sequence length="409" mass="46916">MFYDFSRFYTRVEDPPIENTLKKIELYAKSIQMLHDEIEHLKSEQNLAITHLKQYQADFNQLRNMYNKVSRKLQSTTPNKEDSQIIRSCSEYRVELTRDIPQNYTNLQFQILANDTFYKSKSNVRLVLSYNNVQTIKSAAIDDLTTRLAFTDGNSLTLLNLENRTFINSVLIPDNTSVLYNKRSVMFTPNGQYICLSIGPKLLLYLANNLKLCTEISLDESKIISIQFSTDLDLLILAYENGILSEFQLSTLEPIKTYKCEFEGTPQLILTGMEIKGNNLRVSSDMGVMVTLKIPQFSLVSINNTGSRIPYGFVSSPNSERFITLSNQSDSKKDDDITYADFSTDGSLFVTASVNFRLTVWETKTMIQLFSIVFHQNTITDLRHSKNKPLFVSVSADGYICLWEYTKKE</sequence>
<dbReference type="Proteomes" id="UP000001542">
    <property type="component" value="Unassembled WGS sequence"/>
</dbReference>
<dbReference type="SMR" id="A2F5E1"/>
<dbReference type="Pfam" id="PF00400">
    <property type="entry name" value="WD40"/>
    <property type="match status" value="2"/>
</dbReference>
<feature type="coiled-coil region" evidence="4">
    <location>
        <begin position="24"/>
        <end position="72"/>
    </location>
</feature>
<dbReference type="SMART" id="SM00320">
    <property type="entry name" value="WD40"/>
    <property type="match status" value="3"/>
</dbReference>
<dbReference type="EMBL" id="DS113622">
    <property type="protein sequence ID" value="EAX99854.1"/>
    <property type="molecule type" value="Genomic_DNA"/>
</dbReference>